<sequence length="66" mass="7625">MRKETRIQFNAYLTRLGELYGVEPMEFATTKVDIEPAKAQQLESKIQESAAFLKKNQHGTRQSPNR</sequence>
<proteinExistence type="predicted"/>
<dbReference type="Pfam" id="PF05125">
    <property type="entry name" value="Phage_cap_P2"/>
    <property type="match status" value="1"/>
</dbReference>
<name>A0A3B0M4M2_9GAMM</name>
<dbReference type="EMBL" id="UFQR01000002">
    <property type="protein sequence ID" value="SSW95038.1"/>
    <property type="molecule type" value="Genomic_DNA"/>
</dbReference>
<reference evidence="1" key="1">
    <citation type="submission" date="2018-04" db="EMBL/GenBank/DDBJ databases">
        <authorList>
            <person name="Go L.Y."/>
            <person name="Mitchell J.A."/>
        </authorList>
    </citation>
    <scope>NUCLEOTIDE SEQUENCE</scope>
    <source>
        <strain evidence="1">ARTV</strain>
    </source>
</reference>
<protein>
    <submittedName>
        <fullName evidence="1">Uncharacterized protein</fullName>
    </submittedName>
</protein>
<organism evidence="1">
    <name type="scientific">Arsenophonus endosymbiont of Trialeurodes vaporariorum</name>
    <dbReference type="NCBI Taxonomy" id="235567"/>
    <lineage>
        <taxon>Bacteria</taxon>
        <taxon>Pseudomonadati</taxon>
        <taxon>Pseudomonadota</taxon>
        <taxon>Gammaproteobacteria</taxon>
        <taxon>Enterobacterales</taxon>
        <taxon>Morganellaceae</taxon>
        <taxon>Arsenophonus</taxon>
    </lineage>
</organism>
<dbReference type="AlphaFoldDB" id="A0A3B0M4M2"/>
<evidence type="ECO:0000313" key="1">
    <source>
        <dbReference type="EMBL" id="SSW95038.1"/>
    </source>
</evidence>
<gene>
    <name evidence="1" type="ORF">ARTV_0694</name>
</gene>
<accession>A0A3B0M4M2</accession>
<dbReference type="InterPro" id="IPR006441">
    <property type="entry name" value="Phage_P2_GpN"/>
</dbReference>